<sequence length="106" mass="11614">MAGGGKCTSFMQSVVVLGVQCLAAVAPVGGRGYCPSSLERSLPIVGAWVLGRLSTTTTPHHIQQTYNNWTFENKNSMRCRRREHLLSASLPQSPQSTSHRIITNHH</sequence>
<dbReference type="AlphaFoldDB" id="A0A9P8YBG9"/>
<dbReference type="Proteomes" id="UP000756346">
    <property type="component" value="Unassembled WGS sequence"/>
</dbReference>
<feature type="region of interest" description="Disordered" evidence="1">
    <location>
        <begin position="86"/>
        <end position="106"/>
    </location>
</feature>
<protein>
    <recommendedName>
        <fullName evidence="5">Secreted protein</fullName>
    </recommendedName>
</protein>
<gene>
    <name evidence="3" type="ORF">B0I36DRAFT_106941</name>
</gene>
<feature type="compositionally biased region" description="Low complexity" evidence="1">
    <location>
        <begin position="86"/>
        <end position="98"/>
    </location>
</feature>
<dbReference type="EMBL" id="JAGTJQ010000004">
    <property type="protein sequence ID" value="KAH7033269.1"/>
    <property type="molecule type" value="Genomic_DNA"/>
</dbReference>
<keyword evidence="4" id="KW-1185">Reference proteome</keyword>
<feature type="signal peptide" evidence="2">
    <location>
        <begin position="1"/>
        <end position="30"/>
    </location>
</feature>
<name>A0A9P8YBG9_9PEZI</name>
<reference evidence="3" key="1">
    <citation type="journal article" date="2021" name="Nat. Commun.">
        <title>Genetic determinants of endophytism in the Arabidopsis root mycobiome.</title>
        <authorList>
            <person name="Mesny F."/>
            <person name="Miyauchi S."/>
            <person name="Thiergart T."/>
            <person name="Pickel B."/>
            <person name="Atanasova L."/>
            <person name="Karlsson M."/>
            <person name="Huettel B."/>
            <person name="Barry K.W."/>
            <person name="Haridas S."/>
            <person name="Chen C."/>
            <person name="Bauer D."/>
            <person name="Andreopoulos W."/>
            <person name="Pangilinan J."/>
            <person name="LaButti K."/>
            <person name="Riley R."/>
            <person name="Lipzen A."/>
            <person name="Clum A."/>
            <person name="Drula E."/>
            <person name="Henrissat B."/>
            <person name="Kohler A."/>
            <person name="Grigoriev I.V."/>
            <person name="Martin F.M."/>
            <person name="Hacquard S."/>
        </authorList>
    </citation>
    <scope>NUCLEOTIDE SEQUENCE</scope>
    <source>
        <strain evidence="3">MPI-CAGE-CH-0230</strain>
    </source>
</reference>
<comment type="caution">
    <text evidence="3">The sequence shown here is derived from an EMBL/GenBank/DDBJ whole genome shotgun (WGS) entry which is preliminary data.</text>
</comment>
<proteinExistence type="predicted"/>
<evidence type="ECO:0000256" key="2">
    <source>
        <dbReference type="SAM" id="SignalP"/>
    </source>
</evidence>
<evidence type="ECO:0000313" key="3">
    <source>
        <dbReference type="EMBL" id="KAH7033269.1"/>
    </source>
</evidence>
<feature type="chain" id="PRO_5040224725" description="Secreted protein" evidence="2">
    <location>
        <begin position="31"/>
        <end position="106"/>
    </location>
</feature>
<evidence type="ECO:0008006" key="5">
    <source>
        <dbReference type="Google" id="ProtNLM"/>
    </source>
</evidence>
<evidence type="ECO:0000256" key="1">
    <source>
        <dbReference type="SAM" id="MobiDB-lite"/>
    </source>
</evidence>
<accession>A0A9P8YBG9</accession>
<keyword evidence="2" id="KW-0732">Signal</keyword>
<dbReference type="RefSeq" id="XP_046014101.1">
    <property type="nucleotide sequence ID" value="XM_046147814.1"/>
</dbReference>
<dbReference type="GeneID" id="70177360"/>
<evidence type="ECO:0000313" key="4">
    <source>
        <dbReference type="Proteomes" id="UP000756346"/>
    </source>
</evidence>
<organism evidence="3 4">
    <name type="scientific">Microdochium trichocladiopsis</name>
    <dbReference type="NCBI Taxonomy" id="1682393"/>
    <lineage>
        <taxon>Eukaryota</taxon>
        <taxon>Fungi</taxon>
        <taxon>Dikarya</taxon>
        <taxon>Ascomycota</taxon>
        <taxon>Pezizomycotina</taxon>
        <taxon>Sordariomycetes</taxon>
        <taxon>Xylariomycetidae</taxon>
        <taxon>Xylariales</taxon>
        <taxon>Microdochiaceae</taxon>
        <taxon>Microdochium</taxon>
    </lineage>
</organism>